<accession>A0A0K6IPT8</accession>
<proteinExistence type="inferred from homology"/>
<evidence type="ECO:0000256" key="6">
    <source>
        <dbReference type="ARBA" id="ARBA00022741"/>
    </source>
</evidence>
<evidence type="ECO:0000256" key="8">
    <source>
        <dbReference type="ARBA" id="ARBA00022840"/>
    </source>
</evidence>
<dbReference type="PROSITE" id="PS00794">
    <property type="entry name" value="HPPK"/>
    <property type="match status" value="1"/>
</dbReference>
<dbReference type="SUPFAM" id="SSF55083">
    <property type="entry name" value="6-hydroxymethyl-7,8-dihydropterin pyrophosphokinase, HPPK"/>
    <property type="match status" value="1"/>
</dbReference>
<dbReference type="GO" id="GO:0003848">
    <property type="term" value="F:2-amino-4-hydroxy-6-hydroxymethyldihydropteridine diphosphokinase activity"/>
    <property type="evidence" value="ECO:0007669"/>
    <property type="project" value="UniProtKB-EC"/>
</dbReference>
<feature type="domain" description="7,8-dihydro-6-hydroxymethylpterin-pyrophosphokinase" evidence="13">
    <location>
        <begin position="91"/>
        <end position="102"/>
    </location>
</feature>
<evidence type="ECO:0000313" key="15">
    <source>
        <dbReference type="Proteomes" id="UP000182108"/>
    </source>
</evidence>
<keyword evidence="7 14" id="KW-0418">Kinase</keyword>
<keyword evidence="5" id="KW-0808">Transferase</keyword>
<dbReference type="EMBL" id="CYHH01000001">
    <property type="protein sequence ID" value="CUB05342.1"/>
    <property type="molecule type" value="Genomic_DNA"/>
</dbReference>
<evidence type="ECO:0000256" key="10">
    <source>
        <dbReference type="ARBA" id="ARBA00029409"/>
    </source>
</evidence>
<dbReference type="CDD" id="cd00483">
    <property type="entry name" value="HPPK"/>
    <property type="match status" value="1"/>
</dbReference>
<dbReference type="RefSeq" id="WP_055422685.1">
    <property type="nucleotide sequence ID" value="NZ_CYHH01000001.1"/>
</dbReference>
<evidence type="ECO:0000256" key="2">
    <source>
        <dbReference type="ARBA" id="ARBA00005810"/>
    </source>
</evidence>
<dbReference type="GO" id="GO:0046654">
    <property type="term" value="P:tetrahydrofolate biosynthetic process"/>
    <property type="evidence" value="ECO:0007669"/>
    <property type="project" value="UniProtKB-UniPathway"/>
</dbReference>
<keyword evidence="8" id="KW-0067">ATP-binding</keyword>
<gene>
    <name evidence="14" type="ORF">Ga0061068_101323</name>
</gene>
<name>A0A0K6IPT8_9PROT</name>
<dbReference type="OrthoDB" id="9808041at2"/>
<comment type="function">
    <text evidence="10">Catalyzes the transfer of pyrophosphate from adenosine triphosphate (ATP) to 6-hydroxymethyl-7,8-dihydropterin, an enzymatic step in folate biosynthesis pathway.</text>
</comment>
<evidence type="ECO:0000256" key="9">
    <source>
        <dbReference type="ARBA" id="ARBA00022909"/>
    </source>
</evidence>
<evidence type="ECO:0000256" key="7">
    <source>
        <dbReference type="ARBA" id="ARBA00022777"/>
    </source>
</evidence>
<comment type="pathway">
    <text evidence="1">Cofactor biosynthesis; tetrahydrofolate biosynthesis; 2-amino-4-hydroxy-6-hydroxymethyl-7,8-dihydropteridine diphosphate from 7,8-dihydroneopterin triphosphate: step 4/4.</text>
</comment>
<dbReference type="GO" id="GO:0046656">
    <property type="term" value="P:folic acid biosynthetic process"/>
    <property type="evidence" value="ECO:0007669"/>
    <property type="project" value="UniProtKB-KW"/>
</dbReference>
<dbReference type="Proteomes" id="UP000182108">
    <property type="component" value="Unassembled WGS sequence"/>
</dbReference>
<dbReference type="Pfam" id="PF01288">
    <property type="entry name" value="HPPK"/>
    <property type="match status" value="1"/>
</dbReference>
<evidence type="ECO:0000256" key="4">
    <source>
        <dbReference type="ARBA" id="ARBA00016218"/>
    </source>
</evidence>
<dbReference type="UniPathway" id="UPA00077">
    <property type="reaction ID" value="UER00155"/>
</dbReference>
<reference evidence="15" key="1">
    <citation type="submission" date="2015-08" db="EMBL/GenBank/DDBJ databases">
        <authorList>
            <person name="Babu N.S."/>
            <person name="Beckwith C.J."/>
            <person name="Beseler K.G."/>
            <person name="Brison A."/>
            <person name="Carone J.V."/>
            <person name="Caskin T.P."/>
            <person name="Diamond M."/>
            <person name="Durham M.E."/>
            <person name="Foxe J.M."/>
            <person name="Go M."/>
            <person name="Henderson B.A."/>
            <person name="Jones I.B."/>
            <person name="McGettigan J.A."/>
            <person name="Micheletti S.J."/>
            <person name="Nasrallah M.E."/>
            <person name="Ortiz D."/>
            <person name="Piller C.R."/>
            <person name="Privatt S.R."/>
            <person name="Schneider S.L."/>
            <person name="Sharp S."/>
            <person name="Smith T.C."/>
            <person name="Stanton J.D."/>
            <person name="Ullery H.E."/>
            <person name="Wilson R.J."/>
            <person name="Serrano M.G."/>
            <person name="Buck G."/>
            <person name="Lee V."/>
            <person name="Wang Y."/>
            <person name="Carvalho R."/>
            <person name="Voegtly L."/>
            <person name="Shi R."/>
            <person name="Duckworth R."/>
            <person name="Johnson A."/>
            <person name="Loviza R."/>
            <person name="Walstead R."/>
            <person name="Shah Z."/>
            <person name="Kiflezghi M."/>
            <person name="Wade K."/>
            <person name="Ball S.L."/>
            <person name="Bradley K.W."/>
            <person name="Asai D.J."/>
            <person name="Bowman C.A."/>
            <person name="Russell D.A."/>
            <person name="Pope W.H."/>
            <person name="Jacobs-Sera D."/>
            <person name="Hendrix R.W."/>
            <person name="Hatfull G.F."/>
        </authorList>
    </citation>
    <scope>NUCLEOTIDE SEQUENCE [LARGE SCALE GENOMIC DNA]</scope>
    <source>
        <strain evidence="15">JCM 19170</strain>
    </source>
</reference>
<organism evidence="14 15">
    <name type="scientific">Tepidiphilus thermophilus</name>
    <dbReference type="NCBI Taxonomy" id="876478"/>
    <lineage>
        <taxon>Bacteria</taxon>
        <taxon>Pseudomonadati</taxon>
        <taxon>Pseudomonadota</taxon>
        <taxon>Hydrogenophilia</taxon>
        <taxon>Hydrogenophilales</taxon>
        <taxon>Hydrogenophilaceae</taxon>
        <taxon>Tepidiphilus</taxon>
    </lineage>
</organism>
<evidence type="ECO:0000259" key="13">
    <source>
        <dbReference type="PROSITE" id="PS00794"/>
    </source>
</evidence>
<dbReference type="AlphaFoldDB" id="A0A0K6IPT8"/>
<dbReference type="InterPro" id="IPR000550">
    <property type="entry name" value="Hppk"/>
</dbReference>
<sequence>MTPVLAYVALGANLGEAETTVRAAIAALGRLPGTQLVAASSLYRTAPLEVPEPQPDYINAVARLATTLTPHALLDELLALEARFGRVRPYRWAPRALDLDLLLYGDVVLDTPRLTLPHPRLHRRAFVLEPLLELDSFLEAPGLGPLSAWRARLSDQDVERLLPHPA</sequence>
<dbReference type="InterPro" id="IPR035907">
    <property type="entry name" value="Hppk_sf"/>
</dbReference>
<comment type="similarity">
    <text evidence="2">Belongs to the HPPK family.</text>
</comment>
<protein>
    <recommendedName>
        <fullName evidence="4">2-amino-4-hydroxy-6-hydroxymethyldihydropteridine pyrophosphokinase</fullName>
        <ecNumber evidence="3">2.7.6.3</ecNumber>
    </recommendedName>
    <alternativeName>
        <fullName evidence="11">6-hydroxymethyl-7,8-dihydropterin pyrophosphokinase</fullName>
    </alternativeName>
    <alternativeName>
        <fullName evidence="12">7,8-dihydro-6-hydroxymethylpterin-pyrophosphokinase</fullName>
    </alternativeName>
</protein>
<evidence type="ECO:0000256" key="3">
    <source>
        <dbReference type="ARBA" id="ARBA00013253"/>
    </source>
</evidence>
<dbReference type="NCBIfam" id="TIGR01498">
    <property type="entry name" value="folK"/>
    <property type="match status" value="1"/>
</dbReference>
<keyword evidence="15" id="KW-1185">Reference proteome</keyword>
<dbReference type="PANTHER" id="PTHR43071:SF1">
    <property type="entry name" value="2-AMINO-4-HYDROXY-6-HYDROXYMETHYLDIHYDROPTERIDINE PYROPHOSPHOKINASE"/>
    <property type="match status" value="1"/>
</dbReference>
<evidence type="ECO:0000313" key="14">
    <source>
        <dbReference type="EMBL" id="CUB05342.1"/>
    </source>
</evidence>
<dbReference type="Gene3D" id="3.30.70.560">
    <property type="entry name" value="7,8-Dihydro-6-hydroxymethylpterin-pyrophosphokinase HPPK"/>
    <property type="match status" value="1"/>
</dbReference>
<dbReference type="EC" id="2.7.6.3" evidence="3"/>
<keyword evidence="6" id="KW-0547">Nucleotide-binding</keyword>
<evidence type="ECO:0000256" key="1">
    <source>
        <dbReference type="ARBA" id="ARBA00005051"/>
    </source>
</evidence>
<evidence type="ECO:0000256" key="5">
    <source>
        <dbReference type="ARBA" id="ARBA00022679"/>
    </source>
</evidence>
<dbReference type="PANTHER" id="PTHR43071">
    <property type="entry name" value="2-AMINO-4-HYDROXY-6-HYDROXYMETHYLDIHYDROPTERIDINE PYROPHOSPHOKINASE"/>
    <property type="match status" value="1"/>
</dbReference>
<keyword evidence="9" id="KW-0289">Folate biosynthesis</keyword>
<dbReference type="GO" id="GO:0005524">
    <property type="term" value="F:ATP binding"/>
    <property type="evidence" value="ECO:0007669"/>
    <property type="project" value="UniProtKB-KW"/>
</dbReference>
<dbReference type="GO" id="GO:0016301">
    <property type="term" value="F:kinase activity"/>
    <property type="evidence" value="ECO:0007669"/>
    <property type="project" value="UniProtKB-KW"/>
</dbReference>
<evidence type="ECO:0000256" key="11">
    <source>
        <dbReference type="ARBA" id="ARBA00029766"/>
    </source>
</evidence>
<evidence type="ECO:0000256" key="12">
    <source>
        <dbReference type="ARBA" id="ARBA00033413"/>
    </source>
</evidence>